<dbReference type="GeneID" id="25364789"/>
<reference evidence="1 2" key="1">
    <citation type="journal article" date="2014" name="BMC Genomics">
        <title>Genome sequencing of four Aureobasidium pullulans varieties: biotechnological potential, stress tolerance, and description of new species.</title>
        <authorList>
            <person name="Gostin Ar C."/>
            <person name="Ohm R.A."/>
            <person name="Kogej T."/>
            <person name="Sonjak S."/>
            <person name="Turk M."/>
            <person name="Zajc J."/>
            <person name="Zalar P."/>
            <person name="Grube M."/>
            <person name="Sun H."/>
            <person name="Han J."/>
            <person name="Sharma A."/>
            <person name="Chiniquy J."/>
            <person name="Ngan C.Y."/>
            <person name="Lipzen A."/>
            <person name="Barry K."/>
            <person name="Grigoriev I.V."/>
            <person name="Gunde-Cimerman N."/>
        </authorList>
    </citation>
    <scope>NUCLEOTIDE SEQUENCE [LARGE SCALE GENOMIC DNA]</scope>
    <source>
        <strain evidence="1 2">EXF-2481</strain>
    </source>
</reference>
<organism evidence="1 2">
    <name type="scientific">Aureobasidium subglaciale (strain EXF-2481)</name>
    <name type="common">Aureobasidium pullulans var. subglaciale</name>
    <dbReference type="NCBI Taxonomy" id="1043005"/>
    <lineage>
        <taxon>Eukaryota</taxon>
        <taxon>Fungi</taxon>
        <taxon>Dikarya</taxon>
        <taxon>Ascomycota</taxon>
        <taxon>Pezizomycotina</taxon>
        <taxon>Dothideomycetes</taxon>
        <taxon>Dothideomycetidae</taxon>
        <taxon>Dothideales</taxon>
        <taxon>Saccotheciaceae</taxon>
        <taxon>Aureobasidium</taxon>
    </lineage>
</organism>
<proteinExistence type="predicted"/>
<dbReference type="Proteomes" id="UP000030641">
    <property type="component" value="Unassembled WGS sequence"/>
</dbReference>
<dbReference type="RefSeq" id="XP_013339827.1">
    <property type="nucleotide sequence ID" value="XM_013484373.1"/>
</dbReference>
<name>A0A074Y0K6_AURSE</name>
<evidence type="ECO:0000313" key="1">
    <source>
        <dbReference type="EMBL" id="KEQ91328.1"/>
    </source>
</evidence>
<dbReference type="AlphaFoldDB" id="A0A074Y0K6"/>
<accession>A0A074Y0K6</accession>
<dbReference type="EMBL" id="KL584779">
    <property type="protein sequence ID" value="KEQ91328.1"/>
    <property type="molecule type" value="Genomic_DNA"/>
</dbReference>
<sequence length="481" mass="55536">MPWSTIPWESEEASGALDVSSRLKKPQNLAKPSILLHLPAELWGIVLGYLTQSHLFQVRNTHNKQLCVFAKPCFARTLPDVWRFVLTVESMVMLERLTADPDYVPHCKHISFGSFQIRVDGHVPCPDEPRCESFHDPWSVCANVHRQAWSSTERKMILFDHRSLQQNLTDHNKVAETQEQFLDTGEHTNRIVRALSNLMRAGMNEVTLGIREDYTDLIHDEDYMGPTSKIYHGAFLSNQQQIPRTLNALRNAIEISRYPLEKLVVVLREHDHHLSIDDVLWTHLNSTPEVHITLVFDKAVGRSISILKTNADYVLKMNEHDLWDNMNWLGLPLFVKSHYGTLWDELLAMPLRTIQLSNVRDYYGALERVLSSTAIEHLDLTAIQMAQEVKSYWNRIVGASTPNTAITLCQHIKKLPKLTSLRLENIRDDRGGTTLWIQQERVHWEGQEEIQVDLDGILEKVKDRSWLPLRDDHGHVNKFQI</sequence>
<keyword evidence="2" id="KW-1185">Reference proteome</keyword>
<dbReference type="HOGENOM" id="CLU_052675_0_0_1"/>
<protein>
    <submittedName>
        <fullName evidence="1">Uncharacterized protein</fullName>
    </submittedName>
</protein>
<gene>
    <name evidence="1" type="ORF">AUEXF2481DRAFT_33100</name>
</gene>
<evidence type="ECO:0000313" key="2">
    <source>
        <dbReference type="Proteomes" id="UP000030641"/>
    </source>
</evidence>
<dbReference type="InParanoid" id="A0A074Y0K6"/>